<keyword evidence="1 3" id="KW-0238">DNA-binding</keyword>
<gene>
    <name evidence="3" type="ORF">HMPREF9418_2116</name>
    <name evidence="4" type="ORF">MON40_04925</name>
</gene>
<protein>
    <submittedName>
        <fullName evidence="3">DNA-binding protein</fullName>
    </submittedName>
    <submittedName>
        <fullName evidence="4">Helix-turn-helix domain-containing protein</fullName>
    </submittedName>
</protein>
<dbReference type="InterPro" id="IPR010982">
    <property type="entry name" value="Lambda_DNA-bd_dom_sf"/>
</dbReference>
<organism evidence="3 5">
    <name type="scientific">Neisseria macacae ATCC 33926</name>
    <dbReference type="NCBI Taxonomy" id="997348"/>
    <lineage>
        <taxon>Bacteria</taxon>
        <taxon>Pseudomonadati</taxon>
        <taxon>Pseudomonadota</taxon>
        <taxon>Betaproteobacteria</taxon>
        <taxon>Neisseriales</taxon>
        <taxon>Neisseriaceae</taxon>
        <taxon>Neisseria</taxon>
    </lineage>
</organism>
<evidence type="ECO:0000313" key="6">
    <source>
        <dbReference type="Proteomes" id="UP000829455"/>
    </source>
</evidence>
<dbReference type="GO" id="GO:0003700">
    <property type="term" value="F:DNA-binding transcription factor activity"/>
    <property type="evidence" value="ECO:0007669"/>
    <property type="project" value="TreeGrafter"/>
</dbReference>
<feature type="domain" description="HTH cro/C1-type" evidence="2">
    <location>
        <begin position="7"/>
        <end position="61"/>
    </location>
</feature>
<dbReference type="GO" id="GO:0005829">
    <property type="term" value="C:cytosol"/>
    <property type="evidence" value="ECO:0007669"/>
    <property type="project" value="TreeGrafter"/>
</dbReference>
<dbReference type="Proteomes" id="UP000004982">
    <property type="component" value="Unassembled WGS sequence"/>
</dbReference>
<dbReference type="RefSeq" id="WP_003779284.1">
    <property type="nucleotide sequence ID" value="NZ_CP094241.1"/>
</dbReference>
<dbReference type="InterPro" id="IPR001387">
    <property type="entry name" value="Cro/C1-type_HTH"/>
</dbReference>
<dbReference type="EMBL" id="AFQE01000103">
    <property type="protein sequence ID" value="EGQ76185.1"/>
    <property type="molecule type" value="Genomic_DNA"/>
</dbReference>
<dbReference type="Pfam" id="PF01381">
    <property type="entry name" value="HTH_3"/>
    <property type="match status" value="1"/>
</dbReference>
<reference evidence="4 6" key="2">
    <citation type="submission" date="2022-03" db="EMBL/GenBank/DDBJ databases">
        <title>Genome sequencing of Neisseria macacae.</title>
        <authorList>
            <person name="Baek M.-G."/>
        </authorList>
    </citation>
    <scope>NUCLEOTIDE SEQUENCE [LARGE SCALE GENOMIC DNA]</scope>
    <source>
        <strain evidence="4 6">ATCC 33926</strain>
    </source>
</reference>
<dbReference type="Gene3D" id="1.10.260.40">
    <property type="entry name" value="lambda repressor-like DNA-binding domains"/>
    <property type="match status" value="1"/>
</dbReference>
<dbReference type="PANTHER" id="PTHR46797">
    <property type="entry name" value="HTH-TYPE TRANSCRIPTIONAL REGULATOR"/>
    <property type="match status" value="1"/>
</dbReference>
<dbReference type="InterPro" id="IPR050807">
    <property type="entry name" value="TransReg_Diox_bact_type"/>
</dbReference>
<dbReference type="SUPFAM" id="SSF47413">
    <property type="entry name" value="lambda repressor-like DNA-binding domains"/>
    <property type="match status" value="1"/>
</dbReference>
<evidence type="ECO:0000256" key="1">
    <source>
        <dbReference type="ARBA" id="ARBA00023125"/>
    </source>
</evidence>
<proteinExistence type="predicted"/>
<accession>A0AA36XJV0</accession>
<keyword evidence="6" id="KW-1185">Reference proteome</keyword>
<evidence type="ECO:0000259" key="2">
    <source>
        <dbReference type="PROSITE" id="PS50943"/>
    </source>
</evidence>
<reference evidence="3 5" key="1">
    <citation type="submission" date="2011-05" db="EMBL/GenBank/DDBJ databases">
        <authorList>
            <person name="Muzny D."/>
            <person name="Qin X."/>
            <person name="Deng J."/>
            <person name="Jiang H."/>
            <person name="Liu Y."/>
            <person name="Qu J."/>
            <person name="Song X.-Z."/>
            <person name="Zhang L."/>
            <person name="Thornton R."/>
            <person name="Coyle M."/>
            <person name="Francisco L."/>
            <person name="Jackson L."/>
            <person name="Javaid M."/>
            <person name="Korchina V."/>
            <person name="Kovar C."/>
            <person name="Mata R."/>
            <person name="Mathew T."/>
            <person name="Ngo R."/>
            <person name="Nguyen L."/>
            <person name="Nguyen N."/>
            <person name="Okwuonu G."/>
            <person name="Ongeri F."/>
            <person name="Pham C."/>
            <person name="Simmons D."/>
            <person name="Wilczek-Boney K."/>
            <person name="Hale W."/>
            <person name="Jakkamsetti A."/>
            <person name="Pham P."/>
            <person name="Ruth R."/>
            <person name="San Lucas F."/>
            <person name="Warren J."/>
            <person name="Zhang J."/>
            <person name="Zhao Z."/>
            <person name="Zhou C."/>
            <person name="Zhu D."/>
            <person name="Lee S."/>
            <person name="Bess C."/>
            <person name="Blankenburg K."/>
            <person name="Forbes L."/>
            <person name="Fu Q."/>
            <person name="Gubbala S."/>
            <person name="Hirani K."/>
            <person name="Jayaseelan J.C."/>
            <person name="Lara F."/>
            <person name="Munidasa M."/>
            <person name="Palculict T."/>
            <person name="Patil S."/>
            <person name="Pu L.-L."/>
            <person name="Saada N."/>
            <person name="Tang L."/>
            <person name="Weissenberger G."/>
            <person name="Zhu Y."/>
            <person name="Hemphill L."/>
            <person name="Shang Y."/>
            <person name="Youmans B."/>
            <person name="Ayvaz T."/>
            <person name="Ross M."/>
            <person name="Santibanez J."/>
            <person name="Aqrawi P."/>
            <person name="Gross S."/>
            <person name="Joshi V."/>
            <person name="Fowler G."/>
            <person name="Nazareth L."/>
            <person name="Reid J."/>
            <person name="Worley K."/>
            <person name="Petrosino J."/>
            <person name="Highlander S."/>
            <person name="Gibbs R."/>
        </authorList>
    </citation>
    <scope>NUCLEOTIDE SEQUENCE [LARGE SCALE GENOMIC DNA]</scope>
    <source>
        <strain evidence="3 5">ATCC 33926</strain>
    </source>
</reference>
<evidence type="ECO:0000313" key="4">
    <source>
        <dbReference type="EMBL" id="UNV85849.1"/>
    </source>
</evidence>
<dbReference type="GO" id="GO:0003677">
    <property type="term" value="F:DNA binding"/>
    <property type="evidence" value="ECO:0007669"/>
    <property type="project" value="UniProtKB-KW"/>
</dbReference>
<dbReference type="EMBL" id="CP094241">
    <property type="protein sequence ID" value="UNV85849.1"/>
    <property type="molecule type" value="Genomic_DNA"/>
</dbReference>
<dbReference type="SMART" id="SM00530">
    <property type="entry name" value="HTH_XRE"/>
    <property type="match status" value="1"/>
</dbReference>
<name>A0AA36XJV0_9NEIS</name>
<sequence>MQINEKVKKVRELSNLTQEEMASQLNMSTNGYAKIEQGKTRLNIPMLERITAILGINLMELLNIDDKNLVCLISENSQHSSNYYANETAIELEKLQLILNHKDELLLQKDREIEALKLALSAFRNT</sequence>
<dbReference type="AlphaFoldDB" id="A0AA36XJV0"/>
<evidence type="ECO:0000313" key="3">
    <source>
        <dbReference type="EMBL" id="EGQ76185.1"/>
    </source>
</evidence>
<evidence type="ECO:0000313" key="5">
    <source>
        <dbReference type="Proteomes" id="UP000004982"/>
    </source>
</evidence>
<dbReference type="Proteomes" id="UP000829455">
    <property type="component" value="Chromosome"/>
</dbReference>
<dbReference type="PROSITE" id="PS50943">
    <property type="entry name" value="HTH_CROC1"/>
    <property type="match status" value="1"/>
</dbReference>
<dbReference type="CDD" id="cd00093">
    <property type="entry name" value="HTH_XRE"/>
    <property type="match status" value="1"/>
</dbReference>
<dbReference type="PANTHER" id="PTHR46797:SF1">
    <property type="entry name" value="METHYLPHOSPHONATE SYNTHASE"/>
    <property type="match status" value="1"/>
</dbReference>